<dbReference type="CDD" id="cd16936">
    <property type="entry name" value="HATPase_RsbW-like"/>
    <property type="match status" value="1"/>
</dbReference>
<evidence type="ECO:0000259" key="2">
    <source>
        <dbReference type="SMART" id="SM00065"/>
    </source>
</evidence>
<evidence type="ECO:0000313" key="5">
    <source>
        <dbReference type="Proteomes" id="UP000294257"/>
    </source>
</evidence>
<sequence length="580" mass="62542">MSKPVDRPEDAQDRLSRIESLTDTGLAHVEMDTLLRQLLDRVRELLDADSAMVLMHDNAESVLVPTAVSGLNEDVDEAVRVPVGRGFAGSIAAQKRPIVLDRVDETTVLNRSLWEQGLRTLLGVPMLAEGNVVGVLHVGSLTKRRFTDYDAHLLQVAADRIALATQAVRSRAERAAAAALQRSLMPARLPAVPGAVLAARYLPGGVNGVGGDWYDVFTLPSGRLGVVIGDIVGQGLPAAVIMGRLRSALRAYALEFDDPAVVLEKLDRKVTHFEPDAMATVTYAIFDPRTHRLALSLAGHPPPVYRRPDHPAAVLDVHADLPIGARLASRHRRAHTVEVAPGGVVCFYTDGLVERRDAPVDEGLARLCDAIDPAPADAVCATVMHKLLAGEDPGDDIAVVVLSRDAEITSPRVRPSDSGNRNGETYGDLDAVMSYRDEPLTELDDDPPSLPMVTMRVPARADQLTPARRALTAWARGHSFPSDVVRSIELASYEAMANVAQHAYRNGDGELRLSATAHPDWLHIAVVDQGEWRDHDDESGGGMGLALIRSLADHADVDTNDSGTTVSMTWVRPDAHQPVG</sequence>
<keyword evidence="5" id="KW-1185">Reference proteome</keyword>
<dbReference type="InterPro" id="IPR029016">
    <property type="entry name" value="GAF-like_dom_sf"/>
</dbReference>
<dbReference type="InterPro" id="IPR003594">
    <property type="entry name" value="HATPase_dom"/>
</dbReference>
<protein>
    <submittedName>
        <fullName evidence="4">GAF domain-containing protein</fullName>
    </submittedName>
</protein>
<dbReference type="AlphaFoldDB" id="A0A4V2ESX7"/>
<proteinExistence type="predicted"/>
<dbReference type="Pfam" id="PF13581">
    <property type="entry name" value="HATPase_c_2"/>
    <property type="match status" value="1"/>
</dbReference>
<dbReference type="Pfam" id="PF01590">
    <property type="entry name" value="GAF"/>
    <property type="match status" value="1"/>
</dbReference>
<dbReference type="Gene3D" id="3.30.450.40">
    <property type="match status" value="1"/>
</dbReference>
<dbReference type="InterPro" id="IPR036890">
    <property type="entry name" value="HATPase_C_sf"/>
</dbReference>
<dbReference type="GO" id="GO:0016791">
    <property type="term" value="F:phosphatase activity"/>
    <property type="evidence" value="ECO:0007669"/>
    <property type="project" value="TreeGrafter"/>
</dbReference>
<dbReference type="RefSeq" id="WP_130344686.1">
    <property type="nucleotide sequence ID" value="NZ_SGWQ01000004.1"/>
</dbReference>
<dbReference type="Gene3D" id="3.30.565.10">
    <property type="entry name" value="Histidine kinase-like ATPase, C-terminal domain"/>
    <property type="match status" value="1"/>
</dbReference>
<dbReference type="Proteomes" id="UP000294257">
    <property type="component" value="Unassembled WGS sequence"/>
</dbReference>
<dbReference type="InterPro" id="IPR003018">
    <property type="entry name" value="GAF"/>
</dbReference>
<dbReference type="InterPro" id="IPR052016">
    <property type="entry name" value="Bact_Sigma-Reg"/>
</dbReference>
<name>A0A4V2ESX7_9PSEU</name>
<dbReference type="SMART" id="SM00065">
    <property type="entry name" value="GAF"/>
    <property type="match status" value="1"/>
</dbReference>
<dbReference type="PANTHER" id="PTHR43156">
    <property type="entry name" value="STAGE II SPORULATION PROTEIN E-RELATED"/>
    <property type="match status" value="1"/>
</dbReference>
<keyword evidence="1" id="KW-0378">Hydrolase</keyword>
<dbReference type="SUPFAM" id="SSF55781">
    <property type="entry name" value="GAF domain-like"/>
    <property type="match status" value="1"/>
</dbReference>
<comment type="caution">
    <text evidence="4">The sequence shown here is derived from an EMBL/GenBank/DDBJ whole genome shotgun (WGS) entry which is preliminary data.</text>
</comment>
<accession>A0A4V2ESX7</accession>
<dbReference type="EMBL" id="SGWQ01000004">
    <property type="protein sequence ID" value="RZS39113.1"/>
    <property type="molecule type" value="Genomic_DNA"/>
</dbReference>
<dbReference type="Pfam" id="PF07228">
    <property type="entry name" value="SpoIIE"/>
    <property type="match status" value="1"/>
</dbReference>
<dbReference type="SMART" id="SM00331">
    <property type="entry name" value="PP2C_SIG"/>
    <property type="match status" value="1"/>
</dbReference>
<dbReference type="InterPro" id="IPR001932">
    <property type="entry name" value="PPM-type_phosphatase-like_dom"/>
</dbReference>
<dbReference type="Gene3D" id="3.60.40.10">
    <property type="entry name" value="PPM-type phosphatase domain"/>
    <property type="match status" value="1"/>
</dbReference>
<dbReference type="SUPFAM" id="SSF81606">
    <property type="entry name" value="PP2C-like"/>
    <property type="match status" value="1"/>
</dbReference>
<evidence type="ECO:0000313" key="4">
    <source>
        <dbReference type="EMBL" id="RZS39113.1"/>
    </source>
</evidence>
<gene>
    <name evidence="4" type="ORF">EV193_104326</name>
</gene>
<feature type="domain" description="GAF" evidence="2">
    <location>
        <begin position="30"/>
        <end position="175"/>
    </location>
</feature>
<feature type="domain" description="PPM-type phosphatase" evidence="3">
    <location>
        <begin position="192"/>
        <end position="404"/>
    </location>
</feature>
<dbReference type="InterPro" id="IPR036457">
    <property type="entry name" value="PPM-type-like_dom_sf"/>
</dbReference>
<dbReference type="PANTHER" id="PTHR43156:SF2">
    <property type="entry name" value="STAGE II SPORULATION PROTEIN E"/>
    <property type="match status" value="1"/>
</dbReference>
<dbReference type="OrthoDB" id="118142at2"/>
<evidence type="ECO:0000259" key="3">
    <source>
        <dbReference type="SMART" id="SM00331"/>
    </source>
</evidence>
<organism evidence="4 5">
    <name type="scientific">Herbihabitans rhizosphaerae</name>
    <dbReference type="NCBI Taxonomy" id="1872711"/>
    <lineage>
        <taxon>Bacteria</taxon>
        <taxon>Bacillati</taxon>
        <taxon>Actinomycetota</taxon>
        <taxon>Actinomycetes</taxon>
        <taxon>Pseudonocardiales</taxon>
        <taxon>Pseudonocardiaceae</taxon>
        <taxon>Herbihabitans</taxon>
    </lineage>
</organism>
<reference evidence="4 5" key="1">
    <citation type="submission" date="2019-02" db="EMBL/GenBank/DDBJ databases">
        <title>Genomic Encyclopedia of Type Strains, Phase IV (KMG-IV): sequencing the most valuable type-strain genomes for metagenomic binning, comparative biology and taxonomic classification.</title>
        <authorList>
            <person name="Goeker M."/>
        </authorList>
    </citation>
    <scope>NUCLEOTIDE SEQUENCE [LARGE SCALE GENOMIC DNA]</scope>
    <source>
        <strain evidence="4 5">DSM 101727</strain>
    </source>
</reference>
<dbReference type="SUPFAM" id="SSF55874">
    <property type="entry name" value="ATPase domain of HSP90 chaperone/DNA topoisomerase II/histidine kinase"/>
    <property type="match status" value="1"/>
</dbReference>
<evidence type="ECO:0000256" key="1">
    <source>
        <dbReference type="ARBA" id="ARBA00022801"/>
    </source>
</evidence>